<feature type="transmembrane region" description="Helical" evidence="1">
    <location>
        <begin position="75"/>
        <end position="96"/>
    </location>
</feature>
<reference evidence="3 4" key="1">
    <citation type="submission" date="2017-08" db="EMBL/GenBank/DDBJ databases">
        <title>Complete genome of Colwellia sp. NB097-1, a psychrophile bacterium ioslated from Bering Sea.</title>
        <authorList>
            <person name="Chen X."/>
        </authorList>
    </citation>
    <scope>NUCLEOTIDE SEQUENCE [LARGE SCALE GENOMIC DNA]</scope>
    <source>
        <strain evidence="3 4">NB097-1</strain>
    </source>
</reference>
<keyword evidence="3" id="KW-0482">Metalloprotease</keyword>
<name>A0A222G5G9_9GAMM</name>
<dbReference type="InterPro" id="IPR003675">
    <property type="entry name" value="Rce1/LyrA-like_dom"/>
</dbReference>
<dbReference type="PANTHER" id="PTHR43592">
    <property type="entry name" value="CAAX AMINO TERMINAL PROTEASE"/>
    <property type="match status" value="1"/>
</dbReference>
<protein>
    <submittedName>
        <fullName evidence="3">CPBP family intramembrane metalloprotease</fullName>
    </submittedName>
</protein>
<evidence type="ECO:0000313" key="4">
    <source>
        <dbReference type="Proteomes" id="UP000202259"/>
    </source>
</evidence>
<dbReference type="KEGG" id="cber:B5D82_04475"/>
<keyword evidence="4" id="KW-1185">Reference proteome</keyword>
<accession>A0A222G5G9</accession>
<dbReference type="AlphaFoldDB" id="A0A222G5G9"/>
<feature type="transmembrane region" description="Helical" evidence="1">
    <location>
        <begin position="6"/>
        <end position="22"/>
    </location>
</feature>
<feature type="transmembrane region" description="Helical" evidence="1">
    <location>
        <begin position="123"/>
        <end position="142"/>
    </location>
</feature>
<dbReference type="GO" id="GO:0080120">
    <property type="term" value="P:CAAX-box protein maturation"/>
    <property type="evidence" value="ECO:0007669"/>
    <property type="project" value="UniProtKB-ARBA"/>
</dbReference>
<evidence type="ECO:0000313" key="3">
    <source>
        <dbReference type="EMBL" id="ASP47089.1"/>
    </source>
</evidence>
<keyword evidence="1" id="KW-0472">Membrane</keyword>
<keyword evidence="1" id="KW-0812">Transmembrane</keyword>
<evidence type="ECO:0000256" key="1">
    <source>
        <dbReference type="SAM" id="Phobius"/>
    </source>
</evidence>
<dbReference type="OrthoDB" id="118729at2"/>
<dbReference type="GO" id="GO:0008237">
    <property type="term" value="F:metallopeptidase activity"/>
    <property type="evidence" value="ECO:0007669"/>
    <property type="project" value="UniProtKB-KW"/>
</dbReference>
<feature type="transmembrane region" description="Helical" evidence="1">
    <location>
        <begin position="186"/>
        <end position="209"/>
    </location>
</feature>
<dbReference type="Pfam" id="PF02517">
    <property type="entry name" value="Rce1-like"/>
    <property type="match status" value="1"/>
</dbReference>
<keyword evidence="3" id="KW-0645">Protease</keyword>
<gene>
    <name evidence="3" type="ORF">B5D82_04475</name>
</gene>
<dbReference type="Proteomes" id="UP000202259">
    <property type="component" value="Chromosome"/>
</dbReference>
<sequence>MHYLEIILIGIILFYPIVDLLIEKYKLQSKNKIVEYLKISFFIWIPTLLLIDLFSKGELSVVDFGLVIEHNWKNILFFSLLCIGIIYLLILIRTIISSEELRAEITSKFESYKDILPVTKNEMLIFTLVLSVSAGICEELLFRAYLFTLIDSHIGVIAAVLLSSALFGLWHIYLGWQEVIRTSAMGAVFCGVFIFTGNIIIPILLHIFVDIYSGLMCYFAMRKSSYSLKVS</sequence>
<feature type="transmembrane region" description="Helical" evidence="1">
    <location>
        <begin position="34"/>
        <end position="55"/>
    </location>
</feature>
<dbReference type="RefSeq" id="WP_081149556.1">
    <property type="nucleotide sequence ID" value="NZ_CP020465.1"/>
</dbReference>
<dbReference type="GO" id="GO:0004175">
    <property type="term" value="F:endopeptidase activity"/>
    <property type="evidence" value="ECO:0007669"/>
    <property type="project" value="UniProtKB-ARBA"/>
</dbReference>
<evidence type="ECO:0000259" key="2">
    <source>
        <dbReference type="Pfam" id="PF02517"/>
    </source>
</evidence>
<dbReference type="GO" id="GO:0006508">
    <property type="term" value="P:proteolysis"/>
    <property type="evidence" value="ECO:0007669"/>
    <property type="project" value="UniProtKB-KW"/>
</dbReference>
<feature type="domain" description="CAAX prenyl protease 2/Lysostaphin resistance protein A-like" evidence="2">
    <location>
        <begin position="123"/>
        <end position="211"/>
    </location>
</feature>
<dbReference type="PANTHER" id="PTHR43592:SF15">
    <property type="entry name" value="CAAX AMINO TERMINAL PROTEASE FAMILY PROTEIN"/>
    <property type="match status" value="1"/>
</dbReference>
<keyword evidence="1" id="KW-1133">Transmembrane helix</keyword>
<dbReference type="EMBL" id="CP020465">
    <property type="protein sequence ID" value="ASP47089.1"/>
    <property type="molecule type" value="Genomic_DNA"/>
</dbReference>
<organism evidence="3 4">
    <name type="scientific">Cognaticolwellia beringensis</name>
    <dbReference type="NCBI Taxonomy" id="1967665"/>
    <lineage>
        <taxon>Bacteria</taxon>
        <taxon>Pseudomonadati</taxon>
        <taxon>Pseudomonadota</taxon>
        <taxon>Gammaproteobacteria</taxon>
        <taxon>Alteromonadales</taxon>
        <taxon>Colwelliaceae</taxon>
        <taxon>Cognaticolwellia</taxon>
    </lineage>
</organism>
<keyword evidence="3" id="KW-0378">Hydrolase</keyword>
<proteinExistence type="predicted"/>
<feature type="transmembrane region" description="Helical" evidence="1">
    <location>
        <begin position="154"/>
        <end position="174"/>
    </location>
</feature>